<proteinExistence type="predicted"/>
<keyword evidence="2" id="KW-1185">Reference proteome</keyword>
<protein>
    <submittedName>
        <fullName evidence="1">Uncharacterized protein</fullName>
    </submittedName>
</protein>
<sequence length="56" mass="6694">MVLPDDSSDNPETLPVENAAWVLEKKQKYERYREQVPDRRFEVGETFPYMDDLMKS</sequence>
<comment type="caution">
    <text evidence="1">The sequence shown here is derived from an EMBL/GenBank/DDBJ whole genome shotgun (WGS) entry which is preliminary data.</text>
</comment>
<gene>
    <name evidence="1" type="ORF">NDI89_09640</name>
</gene>
<organism evidence="1 2">
    <name type="scientific">Natrinema salsiterrestre</name>
    <dbReference type="NCBI Taxonomy" id="2950540"/>
    <lineage>
        <taxon>Archaea</taxon>
        <taxon>Methanobacteriati</taxon>
        <taxon>Methanobacteriota</taxon>
        <taxon>Stenosarchaea group</taxon>
        <taxon>Halobacteria</taxon>
        <taxon>Halobacteriales</taxon>
        <taxon>Natrialbaceae</taxon>
        <taxon>Natrinema</taxon>
    </lineage>
</organism>
<evidence type="ECO:0000313" key="1">
    <source>
        <dbReference type="EMBL" id="MDF9745843.1"/>
    </source>
</evidence>
<dbReference type="EMBL" id="JAMQOT010000003">
    <property type="protein sequence ID" value="MDF9745843.1"/>
    <property type="molecule type" value="Genomic_DNA"/>
</dbReference>
<dbReference type="RefSeq" id="WP_277521345.1">
    <property type="nucleotide sequence ID" value="NZ_JAMQOT010000003.1"/>
</dbReference>
<name>A0A9Q4L2U9_9EURY</name>
<accession>A0A9Q4L2U9</accession>
<evidence type="ECO:0000313" key="2">
    <source>
        <dbReference type="Proteomes" id="UP001154061"/>
    </source>
</evidence>
<reference evidence="1" key="1">
    <citation type="submission" date="2022-06" db="EMBL/GenBank/DDBJ databases">
        <title>Natrinema sp. a new haloarchaeum isolate from saline soil.</title>
        <authorList>
            <person name="Strakova D."/>
            <person name="Galisteo C."/>
            <person name="Sanchez-Porro C."/>
            <person name="Ventosa A."/>
        </authorList>
    </citation>
    <scope>NUCLEOTIDE SEQUENCE</scope>
    <source>
        <strain evidence="1">S1CR25-10</strain>
    </source>
</reference>
<dbReference type="Proteomes" id="UP001154061">
    <property type="component" value="Unassembled WGS sequence"/>
</dbReference>
<dbReference type="AlphaFoldDB" id="A0A9Q4L2U9"/>